<dbReference type="InterPro" id="IPR029063">
    <property type="entry name" value="SAM-dependent_MTases_sf"/>
</dbReference>
<reference evidence="2" key="1">
    <citation type="submission" date="2022-02" db="EMBL/GenBank/DDBJ databases">
        <title>Qipengyuania spongiae sp. nov., isolated from marine sponge.</title>
        <authorList>
            <person name="Li Z."/>
            <person name="Zhang M."/>
        </authorList>
    </citation>
    <scope>NUCLEOTIDE SEQUENCE</scope>
    <source>
        <strain evidence="2">PHS-Z21</strain>
    </source>
</reference>
<keyword evidence="3" id="KW-1185">Reference proteome</keyword>
<dbReference type="NCBIfam" id="NF037959">
    <property type="entry name" value="MFS_SpdSyn"/>
    <property type="match status" value="1"/>
</dbReference>
<gene>
    <name evidence="2" type="ORF">L1F33_03420</name>
</gene>
<dbReference type="Proteomes" id="UP001065265">
    <property type="component" value="Chromosome"/>
</dbReference>
<dbReference type="RefSeq" id="WP_265561323.1">
    <property type="nucleotide sequence ID" value="NZ_CP092471.1"/>
</dbReference>
<dbReference type="Gene3D" id="3.40.50.150">
    <property type="entry name" value="Vaccinia Virus protein VP39"/>
    <property type="match status" value="1"/>
</dbReference>
<organism evidence="2 3">
    <name type="scientific">Qipengyuania spongiae</name>
    <dbReference type="NCBI Taxonomy" id="2909673"/>
    <lineage>
        <taxon>Bacteria</taxon>
        <taxon>Pseudomonadati</taxon>
        <taxon>Pseudomonadota</taxon>
        <taxon>Alphaproteobacteria</taxon>
        <taxon>Sphingomonadales</taxon>
        <taxon>Erythrobacteraceae</taxon>
        <taxon>Qipengyuania</taxon>
    </lineage>
</organism>
<protein>
    <submittedName>
        <fullName evidence="2">Fused MFS/spermidine synthase</fullName>
    </submittedName>
</protein>
<evidence type="ECO:0000256" key="1">
    <source>
        <dbReference type="ARBA" id="ARBA00023115"/>
    </source>
</evidence>
<evidence type="ECO:0000313" key="3">
    <source>
        <dbReference type="Proteomes" id="UP001065265"/>
    </source>
</evidence>
<evidence type="ECO:0000313" key="2">
    <source>
        <dbReference type="EMBL" id="UVI40734.1"/>
    </source>
</evidence>
<dbReference type="PANTHER" id="PTHR43317:SF1">
    <property type="entry name" value="THERMOSPERMINE SYNTHASE ACAULIS5"/>
    <property type="match status" value="1"/>
</dbReference>
<proteinExistence type="predicted"/>
<sequence length="271" mass="29545">MRERSYFGTYAVREDELPGLRGLTHGTTLHGLQFADPERAREPTTYYTRTSGVGLALGNSVALAGPQARIGVIGLGVGTLACYRTPDQAYEFFEIDPAIVAHSRDGTFTYLRDCVPDAAIHVGDARLELEAMRAARFDILVLDAFSSDSIPLHLFTREAFGIYRRAIDADGLLLVHISSRYVDLQPMIAGLARANGMQAAIREDLEVYATGASPSIWVALSPDPATMAVLRKTGGPGAWQDLPPPPDRVWTDDFASILPFLQWDNVLGRGP</sequence>
<dbReference type="PANTHER" id="PTHR43317">
    <property type="entry name" value="THERMOSPERMINE SYNTHASE ACAULIS5"/>
    <property type="match status" value="1"/>
</dbReference>
<accession>A0ABY5T544</accession>
<dbReference type="SUPFAM" id="SSF53335">
    <property type="entry name" value="S-adenosyl-L-methionine-dependent methyltransferases"/>
    <property type="match status" value="1"/>
</dbReference>
<dbReference type="EMBL" id="CP092471">
    <property type="protein sequence ID" value="UVI40734.1"/>
    <property type="molecule type" value="Genomic_DNA"/>
</dbReference>
<name>A0ABY5T544_9SPHN</name>
<keyword evidence="1" id="KW-0620">Polyamine biosynthesis</keyword>